<accession>A0A1V9XVE9</accession>
<dbReference type="Proteomes" id="UP000192247">
    <property type="component" value="Unassembled WGS sequence"/>
</dbReference>
<gene>
    <name evidence="2" type="ORF">BIW11_07074</name>
</gene>
<proteinExistence type="predicted"/>
<dbReference type="AlphaFoldDB" id="A0A1V9XVE9"/>
<sequence>MGGESLLTLQGAADTAVKVIDPRSVKDKTNNVFWVQCRSDMGPIDVHLIDREPNALASNVTALQKNNGSPSVRKEGGETDQNVGDALDSLIKETLTDTEAARLSPAKKVRADSQGDDQDEQPQTPLTPGRKRKTSTAANEGLARKQSKKNDDSGVIGATEEHNEEEQHDIFKALMEYDSLLTSNPPPFVILSPAPSENDFNYTLDPAEGICDLFGEE</sequence>
<dbReference type="OrthoDB" id="1743261at2759"/>
<evidence type="ECO:0000313" key="2">
    <source>
        <dbReference type="EMBL" id="OQR77474.1"/>
    </source>
</evidence>
<keyword evidence="3" id="KW-1185">Reference proteome</keyword>
<evidence type="ECO:0000256" key="1">
    <source>
        <dbReference type="SAM" id="MobiDB-lite"/>
    </source>
</evidence>
<feature type="region of interest" description="Disordered" evidence="1">
    <location>
        <begin position="97"/>
        <end position="166"/>
    </location>
</feature>
<reference evidence="2 3" key="1">
    <citation type="journal article" date="2017" name="Gigascience">
        <title>Draft genome of the honey bee ectoparasitic mite, Tropilaelaps mercedesae, is shaped by the parasitic life history.</title>
        <authorList>
            <person name="Dong X."/>
            <person name="Armstrong S.D."/>
            <person name="Xia D."/>
            <person name="Makepeace B.L."/>
            <person name="Darby A.C."/>
            <person name="Kadowaki T."/>
        </authorList>
    </citation>
    <scope>NUCLEOTIDE SEQUENCE [LARGE SCALE GENOMIC DNA]</scope>
    <source>
        <strain evidence="2">Wuxi-XJTLU</strain>
    </source>
</reference>
<dbReference type="InParanoid" id="A0A1V9XVE9"/>
<comment type="caution">
    <text evidence="2">The sequence shown here is derived from an EMBL/GenBank/DDBJ whole genome shotgun (WGS) entry which is preliminary data.</text>
</comment>
<evidence type="ECO:0000313" key="3">
    <source>
        <dbReference type="Proteomes" id="UP000192247"/>
    </source>
</evidence>
<organism evidence="2 3">
    <name type="scientific">Tropilaelaps mercedesae</name>
    <dbReference type="NCBI Taxonomy" id="418985"/>
    <lineage>
        <taxon>Eukaryota</taxon>
        <taxon>Metazoa</taxon>
        <taxon>Ecdysozoa</taxon>
        <taxon>Arthropoda</taxon>
        <taxon>Chelicerata</taxon>
        <taxon>Arachnida</taxon>
        <taxon>Acari</taxon>
        <taxon>Parasitiformes</taxon>
        <taxon>Mesostigmata</taxon>
        <taxon>Gamasina</taxon>
        <taxon>Dermanyssoidea</taxon>
        <taxon>Laelapidae</taxon>
        <taxon>Tropilaelaps</taxon>
    </lineage>
</organism>
<name>A0A1V9XVE9_9ACAR</name>
<dbReference type="EMBL" id="MNPL01003477">
    <property type="protein sequence ID" value="OQR77474.1"/>
    <property type="molecule type" value="Genomic_DNA"/>
</dbReference>
<protein>
    <submittedName>
        <fullName evidence="2">Transcription factor E2F4-like</fullName>
    </submittedName>
</protein>